<evidence type="ECO:0000313" key="2">
    <source>
        <dbReference type="EMBL" id="HGT83637.1"/>
    </source>
</evidence>
<name>A0A7J3M3T4_ARCFL</name>
<dbReference type="PANTHER" id="PTHR39081">
    <property type="entry name" value="MUT7-C DOMAIN-CONTAINING PROTEIN"/>
    <property type="match status" value="1"/>
</dbReference>
<sequence length="159" mass="19002">MVEIKFICDRMLGKLAVWLRISGYDTLYVGDFKIEDEDEFLLRNHTDRVLLTKDRTLFLKSRKAGRRAFLINSNDVADQMRELKDIGVRFQIVMDRCSVCNELLRKPSIEEALAVIREQKLGEDLLEKYELWYCEKCKKLYWMGSHWVNMVRFLKKLED</sequence>
<feature type="domain" description="Mut7-C RNAse" evidence="1">
    <location>
        <begin position="5"/>
        <end position="153"/>
    </location>
</feature>
<reference evidence="2" key="1">
    <citation type="journal article" date="2020" name="mSystems">
        <title>Genome- and Community-Level Interaction Insights into Carbon Utilization and Element Cycling Functions of Hydrothermarchaeota in Hydrothermal Sediment.</title>
        <authorList>
            <person name="Zhou Z."/>
            <person name="Liu Y."/>
            <person name="Xu W."/>
            <person name="Pan J."/>
            <person name="Luo Z.H."/>
            <person name="Li M."/>
        </authorList>
    </citation>
    <scope>NUCLEOTIDE SEQUENCE [LARGE SCALE GENOMIC DNA]</scope>
    <source>
        <strain evidence="2">SpSt-587</strain>
    </source>
</reference>
<comment type="caution">
    <text evidence="2">The sequence shown here is derived from an EMBL/GenBank/DDBJ whole genome shotgun (WGS) entry which is preliminary data.</text>
</comment>
<proteinExistence type="predicted"/>
<accession>A0A7J3M3T4</accession>
<organism evidence="2">
    <name type="scientific">Archaeoglobus fulgidus</name>
    <dbReference type="NCBI Taxonomy" id="2234"/>
    <lineage>
        <taxon>Archaea</taxon>
        <taxon>Methanobacteriati</taxon>
        <taxon>Methanobacteriota</taxon>
        <taxon>Archaeoglobi</taxon>
        <taxon>Archaeoglobales</taxon>
        <taxon>Archaeoglobaceae</taxon>
        <taxon>Archaeoglobus</taxon>
    </lineage>
</organism>
<protein>
    <recommendedName>
        <fullName evidence="1">Mut7-C RNAse domain-containing protein</fullName>
    </recommendedName>
</protein>
<dbReference type="PANTHER" id="PTHR39081:SF1">
    <property type="entry name" value="MUT7-C RNASE DOMAIN-CONTAINING PROTEIN"/>
    <property type="match status" value="1"/>
</dbReference>
<gene>
    <name evidence="2" type="ORF">ENT52_07945</name>
</gene>
<dbReference type="InterPro" id="IPR002782">
    <property type="entry name" value="Mut7-C_RNAse_dom"/>
</dbReference>
<dbReference type="EMBL" id="DSYZ01000149">
    <property type="protein sequence ID" value="HGT83637.1"/>
    <property type="molecule type" value="Genomic_DNA"/>
</dbReference>
<evidence type="ECO:0000259" key="1">
    <source>
        <dbReference type="Pfam" id="PF01927"/>
    </source>
</evidence>
<dbReference type="Pfam" id="PF01927">
    <property type="entry name" value="Mut7-C"/>
    <property type="match status" value="1"/>
</dbReference>
<dbReference type="AlphaFoldDB" id="A0A7J3M3T4"/>